<proteinExistence type="inferred from homology"/>
<dbReference type="InterPro" id="IPR001128">
    <property type="entry name" value="Cyt_P450"/>
</dbReference>
<dbReference type="InterPro" id="IPR002403">
    <property type="entry name" value="Cyt_P450_E_grp-IV"/>
</dbReference>
<keyword evidence="4 5" id="KW-0408">Iron</keyword>
<evidence type="ECO:0000313" key="8">
    <source>
        <dbReference type="Proteomes" id="UP000799772"/>
    </source>
</evidence>
<evidence type="ECO:0000256" key="6">
    <source>
        <dbReference type="RuleBase" id="RU000461"/>
    </source>
</evidence>
<dbReference type="InterPro" id="IPR036396">
    <property type="entry name" value="Cyt_P450_sf"/>
</dbReference>
<protein>
    <submittedName>
        <fullName evidence="7">Cytochrome P450</fullName>
    </submittedName>
</protein>
<evidence type="ECO:0000256" key="1">
    <source>
        <dbReference type="ARBA" id="ARBA00001971"/>
    </source>
</evidence>
<dbReference type="InterPro" id="IPR050121">
    <property type="entry name" value="Cytochrome_P450_monoxygenase"/>
</dbReference>
<gene>
    <name evidence="7" type="ORF">NA57DRAFT_60359</name>
</gene>
<evidence type="ECO:0000256" key="5">
    <source>
        <dbReference type="PIRSR" id="PIRSR602403-1"/>
    </source>
</evidence>
<dbReference type="Proteomes" id="UP000799772">
    <property type="component" value="Unassembled WGS sequence"/>
</dbReference>
<dbReference type="PANTHER" id="PTHR24305">
    <property type="entry name" value="CYTOCHROME P450"/>
    <property type="match status" value="1"/>
</dbReference>
<reference evidence="7" key="1">
    <citation type="journal article" date="2020" name="Stud. Mycol.">
        <title>101 Dothideomycetes genomes: a test case for predicting lifestyles and emergence of pathogens.</title>
        <authorList>
            <person name="Haridas S."/>
            <person name="Albert R."/>
            <person name="Binder M."/>
            <person name="Bloem J."/>
            <person name="Labutti K."/>
            <person name="Salamov A."/>
            <person name="Andreopoulos B."/>
            <person name="Baker S."/>
            <person name="Barry K."/>
            <person name="Bills G."/>
            <person name="Bluhm B."/>
            <person name="Cannon C."/>
            <person name="Castanera R."/>
            <person name="Culley D."/>
            <person name="Daum C."/>
            <person name="Ezra D."/>
            <person name="Gonzalez J."/>
            <person name="Henrissat B."/>
            <person name="Kuo A."/>
            <person name="Liang C."/>
            <person name="Lipzen A."/>
            <person name="Lutzoni F."/>
            <person name="Magnuson J."/>
            <person name="Mondo S."/>
            <person name="Nolan M."/>
            <person name="Ohm R."/>
            <person name="Pangilinan J."/>
            <person name="Park H.-J."/>
            <person name="Ramirez L."/>
            <person name="Alfaro M."/>
            <person name="Sun H."/>
            <person name="Tritt A."/>
            <person name="Yoshinaga Y."/>
            <person name="Zwiers L.-H."/>
            <person name="Turgeon B."/>
            <person name="Goodwin S."/>
            <person name="Spatafora J."/>
            <person name="Crous P."/>
            <person name="Grigoriev I."/>
        </authorList>
    </citation>
    <scope>NUCLEOTIDE SEQUENCE</scope>
    <source>
        <strain evidence="7">CBS 133067</strain>
    </source>
</reference>
<dbReference type="Gene3D" id="1.10.630.10">
    <property type="entry name" value="Cytochrome P450"/>
    <property type="match status" value="1"/>
</dbReference>
<keyword evidence="8" id="KW-1185">Reference proteome</keyword>
<evidence type="ECO:0000313" key="7">
    <source>
        <dbReference type="EMBL" id="KAF2094960.1"/>
    </source>
</evidence>
<comment type="caution">
    <text evidence="7">The sequence shown here is derived from an EMBL/GenBank/DDBJ whole genome shotgun (WGS) entry which is preliminary data.</text>
</comment>
<dbReference type="CDD" id="cd11059">
    <property type="entry name" value="CYP_fungal"/>
    <property type="match status" value="1"/>
</dbReference>
<keyword evidence="6" id="KW-0560">Oxidoreductase</keyword>
<keyword evidence="6" id="KW-0503">Monooxygenase</keyword>
<sequence length="519" mass="59358">MFVATSAFLAYHVLHRTILCTLAKIPGPRIFALTSWRLAIEDFKGSRTRKIQEIHVKYGPVVRIGPREVSFNSLSALRKIYGAGSGFERTDFYRMFDVYGKENMFTFGPVQQHAERKKMLSHAYSKSSMIKGEQAAMIQDKARQYMQLLESEPGSTSEMFSTLHFFSLDAITDFVYGKYGSTQAVSGSQGDRALLNDILDPARRKLSWFAVHFPAFTKWLYTRVNLMERLVKPLLPMKKPLTYTGIRTHALQAWQQFYREAKQNWSKCTSNHVMGLLWSHHKNQGGSLDDLDIASECADHLLAGIDTTSDTLMFLTWALSLTRNRRFQDKLAEEVSSISEEACDDFGVPTPEACASLPYLDAIIKETLRVYAPLPASEPRVLRQDINIDGYMIPADTVVSMEPYSLHRNAEIFEEPLEFNPDRWLGDGKKVAEMKKWWWAFSSGGRMCIGMHLAMAEMTTLVSAIYRKYITNVRPGSENKTPAITSRFEMFYDESFEEIEDSSFKEIRSRDVSDYKYSV</sequence>
<dbReference type="PROSITE" id="PS00086">
    <property type="entry name" value="CYTOCHROME_P450"/>
    <property type="match status" value="1"/>
</dbReference>
<dbReference type="InterPro" id="IPR017972">
    <property type="entry name" value="Cyt_P450_CS"/>
</dbReference>
<name>A0A9P4M2U2_9PEZI</name>
<dbReference type="Pfam" id="PF00067">
    <property type="entry name" value="p450"/>
    <property type="match status" value="1"/>
</dbReference>
<evidence type="ECO:0000256" key="2">
    <source>
        <dbReference type="ARBA" id="ARBA00010617"/>
    </source>
</evidence>
<keyword evidence="3 5" id="KW-0479">Metal-binding</keyword>
<dbReference type="GO" id="GO:0004497">
    <property type="term" value="F:monooxygenase activity"/>
    <property type="evidence" value="ECO:0007669"/>
    <property type="project" value="UniProtKB-KW"/>
</dbReference>
<comment type="cofactor">
    <cofactor evidence="1 5">
        <name>heme</name>
        <dbReference type="ChEBI" id="CHEBI:30413"/>
    </cofactor>
</comment>
<dbReference type="OrthoDB" id="1470350at2759"/>
<keyword evidence="5 6" id="KW-0349">Heme</keyword>
<dbReference type="PRINTS" id="PR00385">
    <property type="entry name" value="P450"/>
</dbReference>
<accession>A0A9P4M2U2</accession>
<dbReference type="PANTHER" id="PTHR24305:SF164">
    <property type="entry name" value="P450, PUTATIVE (EUROFUNG)-RELATED"/>
    <property type="match status" value="1"/>
</dbReference>
<dbReference type="GO" id="GO:0016705">
    <property type="term" value="F:oxidoreductase activity, acting on paired donors, with incorporation or reduction of molecular oxygen"/>
    <property type="evidence" value="ECO:0007669"/>
    <property type="project" value="InterPro"/>
</dbReference>
<dbReference type="PRINTS" id="PR00465">
    <property type="entry name" value="EP450IV"/>
</dbReference>
<evidence type="ECO:0000256" key="3">
    <source>
        <dbReference type="ARBA" id="ARBA00022723"/>
    </source>
</evidence>
<comment type="similarity">
    <text evidence="2 6">Belongs to the cytochrome P450 family.</text>
</comment>
<evidence type="ECO:0000256" key="4">
    <source>
        <dbReference type="ARBA" id="ARBA00023004"/>
    </source>
</evidence>
<dbReference type="GO" id="GO:0020037">
    <property type="term" value="F:heme binding"/>
    <property type="evidence" value="ECO:0007669"/>
    <property type="project" value="InterPro"/>
</dbReference>
<dbReference type="EMBL" id="ML978133">
    <property type="protein sequence ID" value="KAF2094960.1"/>
    <property type="molecule type" value="Genomic_DNA"/>
</dbReference>
<dbReference type="SUPFAM" id="SSF48264">
    <property type="entry name" value="Cytochrome P450"/>
    <property type="match status" value="1"/>
</dbReference>
<feature type="binding site" description="axial binding residue" evidence="5">
    <location>
        <position position="448"/>
    </location>
    <ligand>
        <name>heme</name>
        <dbReference type="ChEBI" id="CHEBI:30413"/>
    </ligand>
    <ligandPart>
        <name>Fe</name>
        <dbReference type="ChEBI" id="CHEBI:18248"/>
    </ligandPart>
</feature>
<dbReference type="GO" id="GO:0005506">
    <property type="term" value="F:iron ion binding"/>
    <property type="evidence" value="ECO:0007669"/>
    <property type="project" value="InterPro"/>
</dbReference>
<dbReference type="AlphaFoldDB" id="A0A9P4M2U2"/>
<organism evidence="7 8">
    <name type="scientific">Rhizodiscina lignyota</name>
    <dbReference type="NCBI Taxonomy" id="1504668"/>
    <lineage>
        <taxon>Eukaryota</taxon>
        <taxon>Fungi</taxon>
        <taxon>Dikarya</taxon>
        <taxon>Ascomycota</taxon>
        <taxon>Pezizomycotina</taxon>
        <taxon>Dothideomycetes</taxon>
        <taxon>Pleosporomycetidae</taxon>
        <taxon>Aulographales</taxon>
        <taxon>Rhizodiscinaceae</taxon>
        <taxon>Rhizodiscina</taxon>
    </lineage>
</organism>